<accession>A0A843UN38</accession>
<evidence type="ECO:0000313" key="3">
    <source>
        <dbReference type="Proteomes" id="UP000652761"/>
    </source>
</evidence>
<comment type="caution">
    <text evidence="2">The sequence shown here is derived from an EMBL/GenBank/DDBJ whole genome shotgun (WGS) entry which is preliminary data.</text>
</comment>
<organism evidence="2 3">
    <name type="scientific">Colocasia esculenta</name>
    <name type="common">Wild taro</name>
    <name type="synonym">Arum esculentum</name>
    <dbReference type="NCBI Taxonomy" id="4460"/>
    <lineage>
        <taxon>Eukaryota</taxon>
        <taxon>Viridiplantae</taxon>
        <taxon>Streptophyta</taxon>
        <taxon>Embryophyta</taxon>
        <taxon>Tracheophyta</taxon>
        <taxon>Spermatophyta</taxon>
        <taxon>Magnoliopsida</taxon>
        <taxon>Liliopsida</taxon>
        <taxon>Araceae</taxon>
        <taxon>Aroideae</taxon>
        <taxon>Colocasieae</taxon>
        <taxon>Colocasia</taxon>
    </lineage>
</organism>
<keyword evidence="3" id="KW-1185">Reference proteome</keyword>
<gene>
    <name evidence="2" type="ORF">Taro_015696</name>
</gene>
<dbReference type="Proteomes" id="UP000652761">
    <property type="component" value="Unassembled WGS sequence"/>
</dbReference>
<protein>
    <submittedName>
        <fullName evidence="2">Uncharacterized protein</fullName>
    </submittedName>
</protein>
<evidence type="ECO:0000313" key="2">
    <source>
        <dbReference type="EMBL" id="MQL83210.1"/>
    </source>
</evidence>
<dbReference type="AlphaFoldDB" id="A0A843UN38"/>
<dbReference type="EMBL" id="NMUH01000682">
    <property type="protein sequence ID" value="MQL83210.1"/>
    <property type="molecule type" value="Genomic_DNA"/>
</dbReference>
<proteinExistence type="predicted"/>
<name>A0A843UN38_COLES</name>
<feature type="region of interest" description="Disordered" evidence="1">
    <location>
        <begin position="46"/>
        <end position="90"/>
    </location>
</feature>
<feature type="compositionally biased region" description="Basic residues" evidence="1">
    <location>
        <begin position="80"/>
        <end position="90"/>
    </location>
</feature>
<feature type="compositionally biased region" description="Basic and acidic residues" evidence="1">
    <location>
        <begin position="64"/>
        <end position="79"/>
    </location>
</feature>
<reference evidence="2" key="1">
    <citation type="submission" date="2017-07" db="EMBL/GenBank/DDBJ databases">
        <title>Taro Niue Genome Assembly and Annotation.</title>
        <authorList>
            <person name="Atibalentja N."/>
            <person name="Keating K."/>
            <person name="Fields C.J."/>
        </authorList>
    </citation>
    <scope>NUCLEOTIDE SEQUENCE</scope>
    <source>
        <strain evidence="2">Niue_2</strain>
        <tissue evidence="2">Leaf</tissue>
    </source>
</reference>
<evidence type="ECO:0000256" key="1">
    <source>
        <dbReference type="SAM" id="MobiDB-lite"/>
    </source>
</evidence>
<sequence length="90" mass="10169">MCSALSHTQESARRFIEVAWVPLDREQTSPLMRDEPARRPIWQFSAMEQMGRRREGGCAGGVPGERREKPDEGGGERTAGRRRRGGDRTT</sequence>